<dbReference type="Proteomes" id="UP000391834">
    <property type="component" value="Unassembled WGS sequence"/>
</dbReference>
<evidence type="ECO:0000313" key="5">
    <source>
        <dbReference type="Proteomes" id="UP000391834"/>
    </source>
</evidence>
<accession>A0A5M4B5V5</accession>
<name>A0A5M4B5V5_9BACT</name>
<dbReference type="Gene3D" id="3.55.50.30">
    <property type="match status" value="1"/>
</dbReference>
<dbReference type="RefSeq" id="WP_027585509.1">
    <property type="nucleotide sequence ID" value="NZ_BLAX01000001.1"/>
</dbReference>
<evidence type="ECO:0000259" key="3">
    <source>
        <dbReference type="Pfam" id="PF16344"/>
    </source>
</evidence>
<feature type="domain" description="FecR protein" evidence="2">
    <location>
        <begin position="111"/>
        <end position="196"/>
    </location>
</feature>
<feature type="transmembrane region" description="Helical" evidence="1">
    <location>
        <begin position="67"/>
        <end position="88"/>
    </location>
</feature>
<evidence type="ECO:0000313" key="4">
    <source>
        <dbReference type="EMBL" id="GET35203.1"/>
    </source>
</evidence>
<dbReference type="PANTHER" id="PTHR30273">
    <property type="entry name" value="PERIPLASMIC SIGNAL SENSOR AND SIGMA FACTOR ACTIVATOR FECR-RELATED"/>
    <property type="match status" value="1"/>
</dbReference>
<gene>
    <name evidence="4" type="ORF">PbJCM13498_40660</name>
</gene>
<dbReference type="Gene3D" id="2.60.120.1440">
    <property type="match status" value="1"/>
</dbReference>
<keyword evidence="1" id="KW-0472">Membrane</keyword>
<evidence type="ECO:0000259" key="2">
    <source>
        <dbReference type="Pfam" id="PF04773"/>
    </source>
</evidence>
<dbReference type="Pfam" id="PF04773">
    <property type="entry name" value="FecR"/>
    <property type="match status" value="1"/>
</dbReference>
<proteinExistence type="predicted"/>
<dbReference type="Pfam" id="PF16344">
    <property type="entry name" value="FecR_C"/>
    <property type="match status" value="1"/>
</dbReference>
<organism evidence="4 5">
    <name type="scientific">Prolixibacter bellariivorans</name>
    <dbReference type="NCBI Taxonomy" id="314319"/>
    <lineage>
        <taxon>Bacteria</taxon>
        <taxon>Pseudomonadati</taxon>
        <taxon>Bacteroidota</taxon>
        <taxon>Bacteroidia</taxon>
        <taxon>Marinilabiliales</taxon>
        <taxon>Prolixibacteraceae</taxon>
        <taxon>Prolixibacter</taxon>
    </lineage>
</organism>
<dbReference type="InterPro" id="IPR012373">
    <property type="entry name" value="Ferrdict_sens_TM"/>
</dbReference>
<dbReference type="PANTHER" id="PTHR30273:SF2">
    <property type="entry name" value="PROTEIN FECR"/>
    <property type="match status" value="1"/>
</dbReference>
<comment type="caution">
    <text evidence="4">The sequence shown here is derived from an EMBL/GenBank/DDBJ whole genome shotgun (WGS) entry which is preliminary data.</text>
</comment>
<keyword evidence="5" id="KW-1185">Reference proteome</keyword>
<dbReference type="InterPro" id="IPR032508">
    <property type="entry name" value="FecR_C"/>
</dbReference>
<dbReference type="PIRSF" id="PIRSF018266">
    <property type="entry name" value="FecR"/>
    <property type="match status" value="1"/>
</dbReference>
<keyword evidence="1" id="KW-1133">Transmembrane helix</keyword>
<reference evidence="4 5" key="1">
    <citation type="submission" date="2019-10" db="EMBL/GenBank/DDBJ databases">
        <title>Prolixibacter strains distinguished by the presence of nitrate reductase genes were adept at nitrate-dependent anaerobic corrosion of metallic iron and carbon steel.</title>
        <authorList>
            <person name="Iino T."/>
            <person name="Shono N."/>
            <person name="Ito K."/>
            <person name="Nakamura R."/>
            <person name="Sueoka K."/>
            <person name="Harayama S."/>
            <person name="Ohkuma M."/>
        </authorList>
    </citation>
    <scope>NUCLEOTIDE SEQUENCE [LARGE SCALE GENOMIC DNA]</scope>
    <source>
        <strain evidence="4 5">JCM 13498</strain>
    </source>
</reference>
<dbReference type="OrthoDB" id="665347at2"/>
<protein>
    <submittedName>
        <fullName evidence="4">Anti-sigma factor</fullName>
    </submittedName>
</protein>
<evidence type="ECO:0000256" key="1">
    <source>
        <dbReference type="SAM" id="Phobius"/>
    </source>
</evidence>
<dbReference type="AlphaFoldDB" id="A0A5M4B5V5"/>
<dbReference type="EMBL" id="BLAX01000001">
    <property type="protein sequence ID" value="GET35203.1"/>
    <property type="molecule type" value="Genomic_DNA"/>
</dbReference>
<keyword evidence="1" id="KW-0812">Transmembrane</keyword>
<feature type="domain" description="Protein FecR C-terminal" evidence="3">
    <location>
        <begin position="243"/>
        <end position="310"/>
    </location>
</feature>
<dbReference type="InterPro" id="IPR006860">
    <property type="entry name" value="FecR"/>
</dbReference>
<sequence length="312" mass="35098">MKKYSFKNILKYYTDNQLSRRNREVVEDWFDQLETASDQTQLSEKQKKEIKTKIIKGMRPAYSSRKIGFRVVAVAASIVLILGISFLIKQSFDREKVIPAPVILTAQYSEGTHKLMLSDGTIIWLKGKSSLSYPSAFPGETRQVELKGEALFEVAKDPAHPFIIHCGNLSAKVLGTSFNILSNEKSIEVSVFTGKVALETNAQKMVVLPNEKAVYEAKKQILQKEEATKVEQASLIAGTEYNMMFNNVPLSDVLTRIETKFNVEVHCSDKQLLKQRVTADFTDQSLDNTLDMLGQLFSVTFSQSGNNIKVKK</sequence>
<dbReference type="GO" id="GO:0016989">
    <property type="term" value="F:sigma factor antagonist activity"/>
    <property type="evidence" value="ECO:0007669"/>
    <property type="project" value="TreeGrafter"/>
</dbReference>